<protein>
    <submittedName>
        <fullName evidence="1">Uncharacterized protein</fullName>
    </submittedName>
</protein>
<dbReference type="Proteomes" id="UP000805649">
    <property type="component" value="Unassembled WGS sequence"/>
</dbReference>
<gene>
    <name evidence="1" type="ORF">CTRU02_211214</name>
</gene>
<accession>A0ACC3YR68</accession>
<dbReference type="EMBL" id="VUJX02000007">
    <property type="protein sequence ID" value="KAL0934415.1"/>
    <property type="molecule type" value="Genomic_DNA"/>
</dbReference>
<reference evidence="1 2" key="1">
    <citation type="journal article" date="2020" name="Phytopathology">
        <title>Genome Sequence Resources of Colletotrichum truncatum, C. plurivorum, C. musicola, and C. sojae: Four Species Pathogenic to Soybean (Glycine max).</title>
        <authorList>
            <person name="Rogerio F."/>
            <person name="Boufleur T.R."/>
            <person name="Ciampi-Guillardi M."/>
            <person name="Sukno S.A."/>
            <person name="Thon M.R."/>
            <person name="Massola Junior N.S."/>
            <person name="Baroncelli R."/>
        </authorList>
    </citation>
    <scope>NUCLEOTIDE SEQUENCE [LARGE SCALE GENOMIC DNA]</scope>
    <source>
        <strain evidence="1 2">CMES1059</strain>
    </source>
</reference>
<sequence>MAPLLKILYAGLLAANTLTAGVLATPIDTTVSEVQAIEARDNFLAEGVEAPFSVEIATDLAVRHEDEADHALQKRVFTSPHVRKAFKVVAGNMISAASWAFNFWVEEDDRGKAAVWYSGLSGGGVGSPKIGVEGASFITHTGSEVDVKVPFIVKGIYAGKELIVHFVVRILSDAHETSVQFFYDRPTATLNGQNAPVSSWDFVNV</sequence>
<comment type="caution">
    <text evidence="1">The sequence shown here is derived from an EMBL/GenBank/DDBJ whole genome shotgun (WGS) entry which is preliminary data.</text>
</comment>
<keyword evidence="2" id="KW-1185">Reference proteome</keyword>
<proteinExistence type="predicted"/>
<name>A0ACC3YR68_COLTU</name>
<evidence type="ECO:0000313" key="1">
    <source>
        <dbReference type="EMBL" id="KAL0934415.1"/>
    </source>
</evidence>
<evidence type="ECO:0000313" key="2">
    <source>
        <dbReference type="Proteomes" id="UP000805649"/>
    </source>
</evidence>
<organism evidence="1 2">
    <name type="scientific">Colletotrichum truncatum</name>
    <name type="common">Anthracnose fungus</name>
    <name type="synonym">Colletotrichum capsici</name>
    <dbReference type="NCBI Taxonomy" id="5467"/>
    <lineage>
        <taxon>Eukaryota</taxon>
        <taxon>Fungi</taxon>
        <taxon>Dikarya</taxon>
        <taxon>Ascomycota</taxon>
        <taxon>Pezizomycotina</taxon>
        <taxon>Sordariomycetes</taxon>
        <taxon>Hypocreomycetidae</taxon>
        <taxon>Glomerellales</taxon>
        <taxon>Glomerellaceae</taxon>
        <taxon>Colletotrichum</taxon>
        <taxon>Colletotrichum truncatum species complex</taxon>
    </lineage>
</organism>